<dbReference type="GO" id="GO:0009279">
    <property type="term" value="C:cell outer membrane"/>
    <property type="evidence" value="ECO:0007669"/>
    <property type="project" value="UniProtKB-SubCell"/>
</dbReference>
<dbReference type="NCBIfam" id="TIGR04056">
    <property type="entry name" value="OMP_RagA_SusC"/>
    <property type="match status" value="1"/>
</dbReference>
<dbReference type="NCBIfam" id="TIGR04057">
    <property type="entry name" value="SusC_RagA_signa"/>
    <property type="match status" value="1"/>
</dbReference>
<evidence type="ECO:0000256" key="8">
    <source>
        <dbReference type="PROSITE-ProRule" id="PRU01360"/>
    </source>
</evidence>
<sequence length="1037" mass="113321">MKKRTLFKNLRTVPLILLMVLGHQLMAQTETITGSVTSAADNVPIPGVNIVVQGSTVGTQSDFDGNFAIEAENGDVLVFSYLGMKTQKHTVGSDKSIAIVMEEDASLLDEVVVVGYGSQKKSDITGSIVSVKSEDLDVLPSQRVDQALQGRAAGVMVVNTDGAPGGNTRIRIRGMNSILGGNDALVVIDGLQGGNLNDLDPNNIESLEVLKDASATAIYGSKGANGVILITTKTGKKGKPMFSFNSSYGLQSLRNKIDVMDAVDYLETINARSATNDLNGPPVLPITEQYIDDFRTGKRKSTDWQDEIYRTAPMQNYQLSVNGGSDEVSYFFSGGLLKQDGILINSSFQRFNLRSNISANISKSIRAGLNMAVSESKGNVNPLGPNTGFLYNPILQAPQFNPDLPVYDEQGNYSQASVYGATGVWNPVASARETTADDAVINFGANAFVEIDLLTGLRLKISGGRNVYDRNYSVYYNGLTFEGTPANGKPGSGSILDSRREFWQNTNLLTYNRELGNHRFTVTLGAEQQIERNKFNNVDAKQFLSDLTGLNDLGTAEITENTSSSSERVLNSYFGRLDYAFKDRYIFTGTYRADGSSVFGENNKWGYFPSGAVAWIVSKEEFLNNVDWLSNLKLRASWGKTGNQGVSPYSSLPGLSSDPGLFNYPLNQGTGYQLGIALNRAGNPNLKWETTTQTDFGADLGLFRGRLMVTADVYYKKTDNLLLNKSLPGYTGLSSVPFNVGSTENNGVEFSISGDPFVGDFSWNTSFNISANNNTVTNLGEDVDEIKFDVTTGGYALADLSFLKVGQGFATWYGWGYEGVWSTDERDQAALYGQLPGMPKYTDVNNDNIIDSQDIQVIGNALPDFFYGWNNTFKYKNVDLSFLIQGSQGNDIFNSPRIMLETYSVRSPKLLNRWTEDNQDTDIPAFIKQSTILAAGLSSTVALGDSESSTTRYVEDGSYIRLKNITLGYNFQEPILSKLKINSFRIYVSGTNLITITDYTGYDPEVSSFLDNDAQMGVDLGNFPVSKIINMGLQVSF</sequence>
<feature type="domain" description="TonB-dependent receptor plug" evidence="12">
    <location>
        <begin position="121"/>
        <end position="227"/>
    </location>
</feature>
<accession>A0AAE3EWN0</accession>
<evidence type="ECO:0000313" key="13">
    <source>
        <dbReference type="EMBL" id="MCG2461643.1"/>
    </source>
</evidence>
<dbReference type="SUPFAM" id="SSF56935">
    <property type="entry name" value="Porins"/>
    <property type="match status" value="1"/>
</dbReference>
<feature type="signal peptide" evidence="10">
    <location>
        <begin position="1"/>
        <end position="27"/>
    </location>
</feature>
<gene>
    <name evidence="13" type="ORF">K8352_12855</name>
</gene>
<dbReference type="Gene3D" id="2.170.130.10">
    <property type="entry name" value="TonB-dependent receptor, plug domain"/>
    <property type="match status" value="1"/>
</dbReference>
<dbReference type="Pfam" id="PF00593">
    <property type="entry name" value="TonB_dep_Rec_b-barrel"/>
    <property type="match status" value="1"/>
</dbReference>
<evidence type="ECO:0000256" key="1">
    <source>
        <dbReference type="ARBA" id="ARBA00004571"/>
    </source>
</evidence>
<dbReference type="InterPro" id="IPR023996">
    <property type="entry name" value="TonB-dep_OMP_SusC/RagA"/>
</dbReference>
<dbReference type="InterPro" id="IPR037066">
    <property type="entry name" value="Plug_dom_sf"/>
</dbReference>
<dbReference type="InterPro" id="IPR039426">
    <property type="entry name" value="TonB-dep_rcpt-like"/>
</dbReference>
<reference evidence="13" key="1">
    <citation type="submission" date="2023-02" db="EMBL/GenBank/DDBJ databases">
        <title>Genome of Flavobacteriaceae gen. nov. sp. strain F89.</title>
        <authorList>
            <person name="Wang Y."/>
        </authorList>
    </citation>
    <scope>NUCLEOTIDE SEQUENCE</scope>
    <source>
        <strain evidence="13">F89</strain>
    </source>
</reference>
<dbReference type="SUPFAM" id="SSF49464">
    <property type="entry name" value="Carboxypeptidase regulatory domain-like"/>
    <property type="match status" value="1"/>
</dbReference>
<proteinExistence type="inferred from homology"/>
<dbReference type="FunFam" id="2.170.130.10:FF:000008">
    <property type="entry name" value="SusC/RagA family TonB-linked outer membrane protein"/>
    <property type="match status" value="1"/>
</dbReference>
<dbReference type="PROSITE" id="PS52016">
    <property type="entry name" value="TONB_DEPENDENT_REC_3"/>
    <property type="match status" value="1"/>
</dbReference>
<evidence type="ECO:0000256" key="7">
    <source>
        <dbReference type="ARBA" id="ARBA00023237"/>
    </source>
</evidence>
<evidence type="ECO:0000259" key="12">
    <source>
        <dbReference type="Pfam" id="PF07715"/>
    </source>
</evidence>
<feature type="chain" id="PRO_5041940045" evidence="10">
    <location>
        <begin position="28"/>
        <end position="1037"/>
    </location>
</feature>
<evidence type="ECO:0000256" key="6">
    <source>
        <dbReference type="ARBA" id="ARBA00023136"/>
    </source>
</evidence>
<keyword evidence="10" id="KW-0732">Signal</keyword>
<keyword evidence="4 8" id="KW-0812">Transmembrane</keyword>
<dbReference type="InterPro" id="IPR023997">
    <property type="entry name" value="TonB-dep_OMP_SusC/RagA_CS"/>
</dbReference>
<dbReference type="AlphaFoldDB" id="A0AAE3EWN0"/>
<dbReference type="EMBL" id="JAIRBC010000018">
    <property type="protein sequence ID" value="MCG2461643.1"/>
    <property type="molecule type" value="Genomic_DNA"/>
</dbReference>
<keyword evidence="6 8" id="KW-0472">Membrane</keyword>
<dbReference type="InterPro" id="IPR008969">
    <property type="entry name" value="CarboxyPept-like_regulatory"/>
</dbReference>
<evidence type="ECO:0000256" key="4">
    <source>
        <dbReference type="ARBA" id="ARBA00022692"/>
    </source>
</evidence>
<organism evidence="13 14">
    <name type="scientific">Cerina litoralis</name>
    <dbReference type="NCBI Taxonomy" id="2874477"/>
    <lineage>
        <taxon>Bacteria</taxon>
        <taxon>Pseudomonadati</taxon>
        <taxon>Bacteroidota</taxon>
        <taxon>Flavobacteriia</taxon>
        <taxon>Flavobacteriales</taxon>
        <taxon>Flavobacteriaceae</taxon>
        <taxon>Cerina</taxon>
    </lineage>
</organism>
<keyword evidence="5 9" id="KW-0798">TonB box</keyword>
<dbReference type="InterPro" id="IPR012910">
    <property type="entry name" value="Plug_dom"/>
</dbReference>
<evidence type="ECO:0000256" key="2">
    <source>
        <dbReference type="ARBA" id="ARBA00022448"/>
    </source>
</evidence>
<dbReference type="Pfam" id="PF13715">
    <property type="entry name" value="CarbopepD_reg_2"/>
    <property type="match status" value="1"/>
</dbReference>
<name>A0AAE3EWN0_9FLAO</name>
<protein>
    <submittedName>
        <fullName evidence="13">TonB-dependent receptor</fullName>
    </submittedName>
</protein>
<dbReference type="Pfam" id="PF07715">
    <property type="entry name" value="Plug"/>
    <property type="match status" value="1"/>
</dbReference>
<dbReference type="Proteomes" id="UP001200642">
    <property type="component" value="Unassembled WGS sequence"/>
</dbReference>
<dbReference type="InterPro" id="IPR036942">
    <property type="entry name" value="Beta-barrel_TonB_sf"/>
</dbReference>
<evidence type="ECO:0000256" key="10">
    <source>
        <dbReference type="SAM" id="SignalP"/>
    </source>
</evidence>
<keyword evidence="14" id="KW-1185">Reference proteome</keyword>
<evidence type="ECO:0000256" key="9">
    <source>
        <dbReference type="RuleBase" id="RU003357"/>
    </source>
</evidence>
<dbReference type="Gene3D" id="2.40.170.20">
    <property type="entry name" value="TonB-dependent receptor, beta-barrel domain"/>
    <property type="match status" value="1"/>
</dbReference>
<keyword evidence="7 8" id="KW-0998">Cell outer membrane</keyword>
<feature type="domain" description="TonB-dependent receptor-like beta-barrel" evidence="11">
    <location>
        <begin position="402"/>
        <end position="834"/>
    </location>
</feature>
<keyword evidence="13" id="KW-0675">Receptor</keyword>
<dbReference type="RefSeq" id="WP_317902786.1">
    <property type="nucleotide sequence ID" value="NZ_JAIRBC010000018.1"/>
</dbReference>
<comment type="similarity">
    <text evidence="8 9">Belongs to the TonB-dependent receptor family.</text>
</comment>
<evidence type="ECO:0000313" key="14">
    <source>
        <dbReference type="Proteomes" id="UP001200642"/>
    </source>
</evidence>
<dbReference type="Gene3D" id="2.60.40.1120">
    <property type="entry name" value="Carboxypeptidase-like, regulatory domain"/>
    <property type="match status" value="1"/>
</dbReference>
<dbReference type="InterPro" id="IPR000531">
    <property type="entry name" value="Beta-barrel_TonB"/>
</dbReference>
<comment type="subcellular location">
    <subcellularLocation>
        <location evidence="1 8">Cell outer membrane</location>
        <topology evidence="1 8">Multi-pass membrane protein</topology>
    </subcellularLocation>
</comment>
<comment type="caution">
    <text evidence="13">The sequence shown here is derived from an EMBL/GenBank/DDBJ whole genome shotgun (WGS) entry which is preliminary data.</text>
</comment>
<keyword evidence="3 8" id="KW-1134">Transmembrane beta strand</keyword>
<evidence type="ECO:0000256" key="3">
    <source>
        <dbReference type="ARBA" id="ARBA00022452"/>
    </source>
</evidence>
<evidence type="ECO:0000256" key="5">
    <source>
        <dbReference type="ARBA" id="ARBA00023077"/>
    </source>
</evidence>
<evidence type="ECO:0000259" key="11">
    <source>
        <dbReference type="Pfam" id="PF00593"/>
    </source>
</evidence>
<keyword evidence="2 8" id="KW-0813">Transport</keyword>